<dbReference type="SUPFAM" id="SSF56645">
    <property type="entry name" value="Acyl-CoA dehydrogenase NM domain-like"/>
    <property type="match status" value="1"/>
</dbReference>
<dbReference type="InterPro" id="IPR009075">
    <property type="entry name" value="AcylCo_DH/oxidase_C"/>
</dbReference>
<dbReference type="PANTHER" id="PTHR48083">
    <property type="entry name" value="MEDIUM-CHAIN SPECIFIC ACYL-COA DEHYDROGENASE, MITOCHONDRIAL-RELATED"/>
    <property type="match status" value="1"/>
</dbReference>
<evidence type="ECO:0000259" key="9">
    <source>
        <dbReference type="Pfam" id="PF02771"/>
    </source>
</evidence>
<dbReference type="Pfam" id="PF02771">
    <property type="entry name" value="Acyl-CoA_dh_N"/>
    <property type="match status" value="1"/>
</dbReference>
<dbReference type="PANTHER" id="PTHR48083:SF28">
    <property type="entry name" value="ACYL-COA DEHYDROGENASE FAMILY PROTEIN (AFU_ORTHOLOGUE AFUA_6G10880)-RELATED"/>
    <property type="match status" value="1"/>
</dbReference>
<evidence type="ECO:0000256" key="5">
    <source>
        <dbReference type="ARBA" id="ARBA00023002"/>
    </source>
</evidence>
<evidence type="ECO:0000313" key="11">
    <source>
        <dbReference type="Proteomes" id="UP000637002"/>
    </source>
</evidence>
<feature type="domain" description="Acyl-CoA dehydrogenase/oxidase N-terminal" evidence="9">
    <location>
        <begin position="7"/>
        <end position="116"/>
    </location>
</feature>
<protein>
    <submittedName>
        <fullName evidence="10">Acyl-CoA dehydrogenase</fullName>
    </submittedName>
</protein>
<evidence type="ECO:0000259" key="7">
    <source>
        <dbReference type="Pfam" id="PF00441"/>
    </source>
</evidence>
<dbReference type="Gene3D" id="1.20.140.10">
    <property type="entry name" value="Butyryl-CoA Dehydrogenase, subunit A, domain 3"/>
    <property type="match status" value="1"/>
</dbReference>
<dbReference type="GO" id="GO:0050660">
    <property type="term" value="F:flavin adenine dinucleotide binding"/>
    <property type="evidence" value="ECO:0007669"/>
    <property type="project" value="InterPro"/>
</dbReference>
<gene>
    <name evidence="10" type="ORF">GCM10010994_51680</name>
</gene>
<dbReference type="PROSITE" id="PS00072">
    <property type="entry name" value="ACYL_COA_DH_1"/>
    <property type="match status" value="1"/>
</dbReference>
<dbReference type="SUPFAM" id="SSF47203">
    <property type="entry name" value="Acyl-CoA dehydrogenase C-terminal domain-like"/>
    <property type="match status" value="1"/>
</dbReference>
<dbReference type="GO" id="GO:0003995">
    <property type="term" value="F:acyl-CoA dehydrogenase activity"/>
    <property type="evidence" value="ECO:0007669"/>
    <property type="project" value="InterPro"/>
</dbReference>
<keyword evidence="5 6" id="KW-0560">Oxidoreductase</keyword>
<dbReference type="InterPro" id="IPR046373">
    <property type="entry name" value="Acyl-CoA_Oxase/DH_mid-dom_sf"/>
</dbReference>
<dbReference type="FunFam" id="1.20.140.10:FF:000001">
    <property type="entry name" value="Acyl-CoA dehydrogenase"/>
    <property type="match status" value="1"/>
</dbReference>
<dbReference type="InterPro" id="IPR009100">
    <property type="entry name" value="AcylCoA_DH/oxidase_NM_dom_sf"/>
</dbReference>
<comment type="caution">
    <text evidence="10">The sequence shown here is derived from an EMBL/GenBank/DDBJ whole genome shotgun (WGS) entry which is preliminary data.</text>
</comment>
<dbReference type="InterPro" id="IPR050741">
    <property type="entry name" value="Acyl-CoA_dehydrogenase"/>
</dbReference>
<dbReference type="RefSeq" id="WP_188612062.1">
    <property type="nucleotide sequence ID" value="NZ_BMGG01000010.1"/>
</dbReference>
<dbReference type="Gene3D" id="2.40.110.10">
    <property type="entry name" value="Butyryl-CoA Dehydrogenase, subunit A, domain 2"/>
    <property type="match status" value="1"/>
</dbReference>
<evidence type="ECO:0000256" key="6">
    <source>
        <dbReference type="RuleBase" id="RU362125"/>
    </source>
</evidence>
<dbReference type="Gene3D" id="1.10.540.10">
    <property type="entry name" value="Acyl-CoA dehydrogenase/oxidase, N-terminal domain"/>
    <property type="match status" value="1"/>
</dbReference>
<evidence type="ECO:0000259" key="8">
    <source>
        <dbReference type="Pfam" id="PF02770"/>
    </source>
</evidence>
<sequence>MNALGADDLTALRDTIARFVRERVVPHLVEWDEAGTFPRSLYEEAAAAGILQVGLPEEYGGFGHWAYRAIVFHEFGRAAAGGVWASLATVTIGAPPIALYGSQDLKQRVLPDVLAGRRIIALGVTEPGGGSDVAALRTTARRDGDHYVVNGAKTFITSGIRADWVTTAVRTGGRGQRGVSLLVIPTRTPGFSATPLKKMGWWPSDTATLHFDDCRVPVGNLVGRENEGLKLIFENFNGERLNIGAGALGAAECCLADAVAYARERSTFGRRLIEHQVIRHKLVDMAMNINGCRAVLDVLLDRLVAGESPVAEICMFKNQATLCMEHCAREAVQIFGGAGFMRGVNVERIYREVRVNAIGGGAEEIMRDLAAKQMGW</sequence>
<dbReference type="AlphaFoldDB" id="A0A916UTF1"/>
<reference evidence="10" key="2">
    <citation type="submission" date="2020-09" db="EMBL/GenBank/DDBJ databases">
        <authorList>
            <person name="Sun Q."/>
            <person name="Zhou Y."/>
        </authorList>
    </citation>
    <scope>NUCLEOTIDE SEQUENCE</scope>
    <source>
        <strain evidence="10">CGMCC 1.12919</strain>
    </source>
</reference>
<keyword evidence="4 6" id="KW-0274">FAD</keyword>
<comment type="cofactor">
    <cofactor evidence="1 6">
        <name>FAD</name>
        <dbReference type="ChEBI" id="CHEBI:57692"/>
    </cofactor>
</comment>
<name>A0A916UTF1_9HYPH</name>
<dbReference type="GO" id="GO:0033539">
    <property type="term" value="P:fatty acid beta-oxidation using acyl-CoA dehydrogenase"/>
    <property type="evidence" value="ECO:0007669"/>
    <property type="project" value="TreeGrafter"/>
</dbReference>
<dbReference type="InterPro" id="IPR006091">
    <property type="entry name" value="Acyl-CoA_Oxase/DH_mid-dom"/>
</dbReference>
<dbReference type="InterPro" id="IPR037069">
    <property type="entry name" value="AcylCoA_DH/ox_N_sf"/>
</dbReference>
<feature type="domain" description="Acyl-CoA dehydrogenase/oxidase C-terminal" evidence="7">
    <location>
        <begin position="226"/>
        <end position="374"/>
    </location>
</feature>
<dbReference type="GO" id="GO:0005737">
    <property type="term" value="C:cytoplasm"/>
    <property type="evidence" value="ECO:0007669"/>
    <property type="project" value="TreeGrafter"/>
</dbReference>
<dbReference type="Pfam" id="PF02770">
    <property type="entry name" value="Acyl-CoA_dh_M"/>
    <property type="match status" value="1"/>
</dbReference>
<reference evidence="10" key="1">
    <citation type="journal article" date="2014" name="Int. J. Syst. Evol. Microbiol.">
        <title>Complete genome sequence of Corynebacterium casei LMG S-19264T (=DSM 44701T), isolated from a smear-ripened cheese.</title>
        <authorList>
            <consortium name="US DOE Joint Genome Institute (JGI-PGF)"/>
            <person name="Walter F."/>
            <person name="Albersmeier A."/>
            <person name="Kalinowski J."/>
            <person name="Ruckert C."/>
        </authorList>
    </citation>
    <scope>NUCLEOTIDE SEQUENCE</scope>
    <source>
        <strain evidence="10">CGMCC 1.12919</strain>
    </source>
</reference>
<accession>A0A916UTF1</accession>
<organism evidence="10 11">
    <name type="scientific">Chelatococcus reniformis</name>
    <dbReference type="NCBI Taxonomy" id="1494448"/>
    <lineage>
        <taxon>Bacteria</taxon>
        <taxon>Pseudomonadati</taxon>
        <taxon>Pseudomonadota</taxon>
        <taxon>Alphaproteobacteria</taxon>
        <taxon>Hyphomicrobiales</taxon>
        <taxon>Chelatococcaceae</taxon>
        <taxon>Chelatococcus</taxon>
    </lineage>
</organism>
<comment type="similarity">
    <text evidence="2 6">Belongs to the acyl-CoA dehydrogenase family.</text>
</comment>
<evidence type="ECO:0000256" key="3">
    <source>
        <dbReference type="ARBA" id="ARBA00022630"/>
    </source>
</evidence>
<dbReference type="Pfam" id="PF00441">
    <property type="entry name" value="Acyl-CoA_dh_1"/>
    <property type="match status" value="1"/>
</dbReference>
<dbReference type="FunFam" id="2.40.110.10:FF:000002">
    <property type="entry name" value="Acyl-CoA dehydrogenase fadE12"/>
    <property type="match status" value="1"/>
</dbReference>
<keyword evidence="11" id="KW-1185">Reference proteome</keyword>
<feature type="domain" description="Acyl-CoA oxidase/dehydrogenase middle" evidence="8">
    <location>
        <begin position="121"/>
        <end position="214"/>
    </location>
</feature>
<evidence type="ECO:0000256" key="2">
    <source>
        <dbReference type="ARBA" id="ARBA00009347"/>
    </source>
</evidence>
<proteinExistence type="inferred from homology"/>
<evidence type="ECO:0000256" key="1">
    <source>
        <dbReference type="ARBA" id="ARBA00001974"/>
    </source>
</evidence>
<evidence type="ECO:0000256" key="4">
    <source>
        <dbReference type="ARBA" id="ARBA00022827"/>
    </source>
</evidence>
<dbReference type="InterPro" id="IPR013786">
    <property type="entry name" value="AcylCoA_DH/ox_N"/>
</dbReference>
<dbReference type="Proteomes" id="UP000637002">
    <property type="component" value="Unassembled WGS sequence"/>
</dbReference>
<dbReference type="InterPro" id="IPR036250">
    <property type="entry name" value="AcylCo_DH-like_C"/>
</dbReference>
<keyword evidence="3 6" id="KW-0285">Flavoprotein</keyword>
<dbReference type="EMBL" id="BMGG01000010">
    <property type="protein sequence ID" value="GGC87375.1"/>
    <property type="molecule type" value="Genomic_DNA"/>
</dbReference>
<dbReference type="InterPro" id="IPR006089">
    <property type="entry name" value="Acyl-CoA_DH_CS"/>
</dbReference>
<evidence type="ECO:0000313" key="10">
    <source>
        <dbReference type="EMBL" id="GGC87375.1"/>
    </source>
</evidence>